<dbReference type="RefSeq" id="WP_373862166.1">
    <property type="nucleotide sequence ID" value="NZ_BIMR01000136.1"/>
</dbReference>
<dbReference type="AlphaFoldDB" id="A0A402DRP8"/>
<keyword evidence="11" id="KW-1185">Reference proteome</keyword>
<dbReference type="PANTHER" id="PTHR47268:SF4">
    <property type="entry name" value="ACYLPHOSPHATASE"/>
    <property type="match status" value="1"/>
</dbReference>
<dbReference type="PROSITE" id="PS00150">
    <property type="entry name" value="ACYLPHOSPHATASE_1"/>
    <property type="match status" value="1"/>
</dbReference>
<proteinExistence type="inferred from homology"/>
<evidence type="ECO:0000313" key="11">
    <source>
        <dbReference type="Proteomes" id="UP000289954"/>
    </source>
</evidence>
<dbReference type="PANTHER" id="PTHR47268">
    <property type="entry name" value="ACYLPHOSPHATASE"/>
    <property type="match status" value="1"/>
</dbReference>
<dbReference type="EMBL" id="BIMR01000136">
    <property type="protein sequence ID" value="GCE76813.1"/>
    <property type="molecule type" value="Genomic_DNA"/>
</dbReference>
<dbReference type="Gene3D" id="3.30.70.100">
    <property type="match status" value="1"/>
</dbReference>
<evidence type="ECO:0000313" key="10">
    <source>
        <dbReference type="EMBL" id="GCE76813.1"/>
    </source>
</evidence>
<reference evidence="10 11" key="1">
    <citation type="submission" date="2019-01" db="EMBL/GenBank/DDBJ databases">
        <title>Draft genome sequence of Cellulomonas takizawaensis strain TKZ-21.</title>
        <authorList>
            <person name="Yamamura H."/>
            <person name="Hayashi T."/>
            <person name="Hamada M."/>
            <person name="Serisawa Y."/>
            <person name="Matsuyama K."/>
            <person name="Nakagawa Y."/>
            <person name="Otoguro M."/>
            <person name="Yanagida F."/>
            <person name="Hayakawa M."/>
        </authorList>
    </citation>
    <scope>NUCLEOTIDE SEQUENCE [LARGE SCALE GENOMIC DNA]</scope>
    <source>
        <strain evidence="10 11">NBRC12680</strain>
    </source>
</reference>
<dbReference type="PROSITE" id="PS51160">
    <property type="entry name" value="ACYLPHOSPHATASE_3"/>
    <property type="match status" value="1"/>
</dbReference>
<evidence type="ECO:0000256" key="7">
    <source>
        <dbReference type="RuleBase" id="RU004168"/>
    </source>
</evidence>
<feature type="domain" description="Acylphosphatase-like" evidence="9">
    <location>
        <begin position="2"/>
        <end position="88"/>
    </location>
</feature>
<dbReference type="InterPro" id="IPR036046">
    <property type="entry name" value="Acylphosphatase-like_dom_sf"/>
</dbReference>
<evidence type="ECO:0000259" key="9">
    <source>
        <dbReference type="PROSITE" id="PS51160"/>
    </source>
</evidence>
<evidence type="ECO:0000256" key="8">
    <source>
        <dbReference type="SAM" id="MobiDB-lite"/>
    </source>
</evidence>
<dbReference type="InterPro" id="IPR020456">
    <property type="entry name" value="Acylphosphatase"/>
</dbReference>
<protein>
    <recommendedName>
        <fullName evidence="3 5">Acylphosphatase</fullName>
        <ecNumber evidence="2 5">3.6.1.7</ecNumber>
    </recommendedName>
</protein>
<gene>
    <name evidence="10" type="ORF">CBZ_18690</name>
</gene>
<comment type="caution">
    <text evidence="10">The sequence shown here is derived from an EMBL/GenBank/DDBJ whole genome shotgun (WGS) entry which is preliminary data.</text>
</comment>
<keyword evidence="5 6" id="KW-0378">Hydrolase</keyword>
<feature type="active site" evidence="5">
    <location>
        <position position="17"/>
    </location>
</feature>
<name>A0A402DRP8_9CELL</name>
<evidence type="ECO:0000256" key="4">
    <source>
        <dbReference type="ARBA" id="ARBA00047645"/>
    </source>
</evidence>
<dbReference type="GO" id="GO:0003998">
    <property type="term" value="F:acylphosphatase activity"/>
    <property type="evidence" value="ECO:0007669"/>
    <property type="project" value="UniProtKB-EC"/>
</dbReference>
<comment type="similarity">
    <text evidence="1 7">Belongs to the acylphosphatase family.</text>
</comment>
<feature type="active site" evidence="5">
    <location>
        <position position="35"/>
    </location>
</feature>
<dbReference type="Pfam" id="PF00708">
    <property type="entry name" value="Acylphosphatase"/>
    <property type="match status" value="1"/>
</dbReference>
<evidence type="ECO:0000256" key="3">
    <source>
        <dbReference type="ARBA" id="ARBA00015991"/>
    </source>
</evidence>
<dbReference type="InterPro" id="IPR001792">
    <property type="entry name" value="Acylphosphatase-like_dom"/>
</dbReference>
<evidence type="ECO:0000256" key="5">
    <source>
        <dbReference type="PROSITE-ProRule" id="PRU00520"/>
    </source>
</evidence>
<sequence length="88" mass="9519">MRRHLVVRGFVQGVGFRWTAAHEAQRLGVAGWVRNRADGSVEAVVEGDEPAVDAFVGWARHGPRGASVSSLDVTAQEPEHLASFDVEP</sequence>
<organism evidence="10 11">
    <name type="scientific">Cellulomonas biazotea</name>
    <dbReference type="NCBI Taxonomy" id="1709"/>
    <lineage>
        <taxon>Bacteria</taxon>
        <taxon>Bacillati</taxon>
        <taxon>Actinomycetota</taxon>
        <taxon>Actinomycetes</taxon>
        <taxon>Micrococcales</taxon>
        <taxon>Cellulomonadaceae</taxon>
        <taxon>Cellulomonas</taxon>
    </lineage>
</organism>
<dbReference type="EC" id="3.6.1.7" evidence="2 5"/>
<dbReference type="PRINTS" id="PR00112">
    <property type="entry name" value="ACYLPHPHTASE"/>
</dbReference>
<comment type="catalytic activity">
    <reaction evidence="4 5 6">
        <text>an acyl phosphate + H2O = a carboxylate + phosphate + H(+)</text>
        <dbReference type="Rhea" id="RHEA:14965"/>
        <dbReference type="ChEBI" id="CHEBI:15377"/>
        <dbReference type="ChEBI" id="CHEBI:15378"/>
        <dbReference type="ChEBI" id="CHEBI:29067"/>
        <dbReference type="ChEBI" id="CHEBI:43474"/>
        <dbReference type="ChEBI" id="CHEBI:59918"/>
        <dbReference type="EC" id="3.6.1.7"/>
    </reaction>
</comment>
<evidence type="ECO:0000256" key="1">
    <source>
        <dbReference type="ARBA" id="ARBA00005614"/>
    </source>
</evidence>
<evidence type="ECO:0000256" key="2">
    <source>
        <dbReference type="ARBA" id="ARBA00012150"/>
    </source>
</evidence>
<evidence type="ECO:0000256" key="6">
    <source>
        <dbReference type="RuleBase" id="RU000553"/>
    </source>
</evidence>
<dbReference type="PROSITE" id="PS00151">
    <property type="entry name" value="ACYLPHOSPHATASE_2"/>
    <property type="match status" value="1"/>
</dbReference>
<accession>A0A402DRP8</accession>
<dbReference type="InterPro" id="IPR017968">
    <property type="entry name" value="Acylphosphatase_CS"/>
</dbReference>
<dbReference type="Proteomes" id="UP000289954">
    <property type="component" value="Unassembled WGS sequence"/>
</dbReference>
<feature type="region of interest" description="Disordered" evidence="8">
    <location>
        <begin position="69"/>
        <end position="88"/>
    </location>
</feature>
<dbReference type="SUPFAM" id="SSF54975">
    <property type="entry name" value="Acylphosphatase/BLUF domain-like"/>
    <property type="match status" value="1"/>
</dbReference>